<feature type="compositionally biased region" description="Basic residues" evidence="2">
    <location>
        <begin position="292"/>
        <end position="301"/>
    </location>
</feature>
<gene>
    <name evidence="3" type="ORF">FSC09_15380</name>
</gene>
<reference evidence="3 4" key="1">
    <citation type="submission" date="2019-09" db="EMBL/GenBank/DDBJ databases">
        <title>Non-baumannii Acinetobacter spp. carrying blaNDM-1 isolated in China.</title>
        <authorList>
            <person name="Cui C."/>
            <person name="Chen C."/>
            <person name="Sun J."/>
            <person name="Liu Y."/>
        </authorList>
    </citation>
    <scope>NUCLEOTIDE SEQUENCE [LARGE SCALE GENOMIC DNA]</scope>
    <source>
        <strain evidence="3 4">B18</strain>
        <plasmid evidence="4">pb18-1</plasmid>
    </source>
</reference>
<feature type="coiled-coil region" evidence="1">
    <location>
        <begin position="64"/>
        <end position="91"/>
    </location>
</feature>
<dbReference type="EMBL" id="CP044456">
    <property type="protein sequence ID" value="QIC71772.1"/>
    <property type="molecule type" value="Genomic_DNA"/>
</dbReference>
<geneLocation type="plasmid" evidence="4">
    <name>pb18-1</name>
</geneLocation>
<proteinExistence type="predicted"/>
<protein>
    <submittedName>
        <fullName evidence="3">Uncharacterized protein</fullName>
    </submittedName>
</protein>
<accession>A0A6C0Y7C3</accession>
<feature type="region of interest" description="Disordered" evidence="2">
    <location>
        <begin position="236"/>
        <end position="301"/>
    </location>
</feature>
<evidence type="ECO:0000256" key="2">
    <source>
        <dbReference type="SAM" id="MobiDB-lite"/>
    </source>
</evidence>
<evidence type="ECO:0000256" key="1">
    <source>
        <dbReference type="SAM" id="Coils"/>
    </source>
</evidence>
<evidence type="ECO:0000313" key="3">
    <source>
        <dbReference type="EMBL" id="QIC71772.1"/>
    </source>
</evidence>
<dbReference type="Proteomes" id="UP000503440">
    <property type="component" value="Plasmid pB18-1"/>
</dbReference>
<sequence>MLTKKDLKRKNFNLSELNKLPNIVFTPTTKIDLPPNLDTLLFLLRQLQTRNYYEKFKCDQYLLELQLQEPNEELESQIEAAKEKAQKAEFARHHTHTIYTQILLHLFHTKQLELLYVQSYESKPDTKNVLSVNYGGHTHRFQVKAAHLEGFNLEDRGVSFKPDPAQLEPVTDEKMLNEFGYAPIEVIRECRRLSNYLTNRARSIREKNTKITIHNTIIGQIKKMAAAGEVTIIDNTKPQPETIAEEAPKPKAKEKQKQAQATVKPQFKKPSGNRQSSSAAAEPPAKKPINVIRKRTFQLKK</sequence>
<keyword evidence="1" id="KW-0175">Coiled coil</keyword>
<dbReference type="RefSeq" id="WP_163146432.1">
    <property type="nucleotide sequence ID" value="NZ_CP044456.1"/>
</dbReference>
<organism evidence="3 4">
    <name type="scientific">Acinetobacter indicus</name>
    <dbReference type="NCBI Taxonomy" id="756892"/>
    <lineage>
        <taxon>Bacteria</taxon>
        <taxon>Pseudomonadati</taxon>
        <taxon>Pseudomonadota</taxon>
        <taxon>Gammaproteobacteria</taxon>
        <taxon>Moraxellales</taxon>
        <taxon>Moraxellaceae</taxon>
        <taxon>Acinetobacter</taxon>
    </lineage>
</organism>
<evidence type="ECO:0000313" key="4">
    <source>
        <dbReference type="Proteomes" id="UP000503440"/>
    </source>
</evidence>
<feature type="compositionally biased region" description="Basic and acidic residues" evidence="2">
    <location>
        <begin position="246"/>
        <end position="257"/>
    </location>
</feature>
<name>A0A6C0Y7C3_9GAMM</name>
<keyword evidence="3" id="KW-0614">Plasmid</keyword>
<dbReference type="AlphaFoldDB" id="A0A6C0Y7C3"/>